<organism evidence="2 3">
    <name type="scientific">Trypanosoma congolense (strain IL3000)</name>
    <dbReference type="NCBI Taxonomy" id="1068625"/>
    <lineage>
        <taxon>Eukaryota</taxon>
        <taxon>Discoba</taxon>
        <taxon>Euglenozoa</taxon>
        <taxon>Kinetoplastea</taxon>
        <taxon>Metakinetoplastina</taxon>
        <taxon>Trypanosomatida</taxon>
        <taxon>Trypanosomatidae</taxon>
        <taxon>Trypanosoma</taxon>
        <taxon>Nannomonas</taxon>
    </lineage>
</organism>
<reference evidence="2 3" key="2">
    <citation type="journal article" date="2012" name="Proc. Natl. Acad. Sci. U.S.A.">
        <title>Antigenic diversity is generated by distinct evolutionary mechanisms in African trypanosome species.</title>
        <authorList>
            <person name="Jackson A.P."/>
            <person name="Berry A."/>
            <person name="Aslett M."/>
            <person name="Allison H.C."/>
            <person name="Burton P."/>
            <person name="Vavrova-Anderson J."/>
            <person name="Brown R."/>
            <person name="Browne H."/>
            <person name="Corton N."/>
            <person name="Hauser H."/>
            <person name="Gamble J."/>
            <person name="Gilderthorp R."/>
            <person name="Marcello L."/>
            <person name="McQuillan J."/>
            <person name="Otto T.D."/>
            <person name="Quail M.A."/>
            <person name="Sanders M.J."/>
            <person name="van Tonder A."/>
            <person name="Ginger M.L."/>
            <person name="Field M.C."/>
            <person name="Barry J.D."/>
            <person name="Hertz-Fowler C."/>
            <person name="Berriman M."/>
        </authorList>
    </citation>
    <scope>NUCLEOTIDE SEQUENCE [LARGE SCALE GENOMIC DNA]</scope>
    <source>
        <strain evidence="2 3">IL3000</strain>
    </source>
</reference>
<dbReference type="AlphaFoldDB" id="F9WJU6"/>
<evidence type="ECO:0000313" key="3">
    <source>
        <dbReference type="Proteomes" id="UP000000702"/>
    </source>
</evidence>
<comment type="caution">
    <text evidence="2">The sequence shown here is derived from an EMBL/GenBank/DDBJ whole genome shotgun (WGS) entry which is preliminary data.</text>
</comment>
<protein>
    <submittedName>
        <fullName evidence="2">WGS project CAEQ00000000 data, annotated contig 952</fullName>
    </submittedName>
</protein>
<reference evidence="3" key="1">
    <citation type="submission" date="2011-07" db="EMBL/GenBank/DDBJ databases">
        <title>Divergent evolution of antigenic variation in African trypanosomes.</title>
        <authorList>
            <person name="Jackson A.P."/>
            <person name="Berry A."/>
            <person name="Allison H.C."/>
            <person name="Burton P."/>
            <person name="Anderson J."/>
            <person name="Aslett M."/>
            <person name="Brown R."/>
            <person name="Corton N."/>
            <person name="Harris D."/>
            <person name="Hauser H."/>
            <person name="Gamble J."/>
            <person name="Gilderthorp R."/>
            <person name="McQuillan J."/>
            <person name="Quail M.A."/>
            <person name="Sanders M."/>
            <person name="Van Tonder A."/>
            <person name="Ginger M.L."/>
            <person name="Donelson J.E."/>
            <person name="Field M.C."/>
            <person name="Barry J.D."/>
            <person name="Berriman M."/>
            <person name="Hertz-Fowler C."/>
        </authorList>
    </citation>
    <scope>NUCLEOTIDE SEQUENCE [LARGE SCALE GENOMIC DNA]</scope>
    <source>
        <strain evidence="3">IL3000</strain>
    </source>
</reference>
<dbReference type="OMA" id="FHIENPH"/>
<sequence length="554" mass="58051">MSMNLFNFGHPCEHQLRRTCIGGTSCPLNGYPDSWCCSYIKGKINFKRDKPCEGLRCRWGFLHPPIAQFEIVTQVLNESRPIAQKIEEGKEEILTFSIENNHIVDTVQCALRMLHNPPSTFTAPIGQLLAYAALRARDTKVFMQLLKTVKKPVDGYLLGAYDYLMRGALPPPIGSTGSGSNNSNGASGNAGQGKAAGKKSGGGNNSSSNANSNPADKKEDISDELKNDMVDLMNAALSSGGQLVNREDQHTLQAVFIQALRSFPKSNKKRQEMLELAVAKFGTKPGPKSTVVQTPANTTVAAATVASTAVSNNAAPAKVTAAAVVQGGAAPALKPVVRAAESAPEDGIIVQQQQQHSRTQSGMNTSSGSGSNGNYASVSNSNGSGTTAAAVVAAGNSSTRRTHPTSGTVSPSAPAAARAKESVAVMPPSRQQHLAPIAGISQLVQPSKQAVQGRYDPIRTDLPLPNITVFGGLFGLTPQSATWAPLGSALSRKAPLATQSSVVVGAAGVPANAVGEVDEKTFRFLSPTTSGVNFFGGIDTLAPEHQLLKRICDD</sequence>
<evidence type="ECO:0000256" key="1">
    <source>
        <dbReference type="SAM" id="MobiDB-lite"/>
    </source>
</evidence>
<gene>
    <name evidence="2" type="ORF">TCIL3000_0_24110</name>
</gene>
<proteinExistence type="predicted"/>
<feature type="region of interest" description="Disordered" evidence="1">
    <location>
        <begin position="344"/>
        <end position="430"/>
    </location>
</feature>
<accession>F9WJU6</accession>
<feature type="compositionally biased region" description="Low complexity" evidence="1">
    <location>
        <begin position="351"/>
        <end position="399"/>
    </location>
</feature>
<keyword evidence="3" id="KW-1185">Reference proteome</keyword>
<dbReference type="EMBL" id="CAEQ01002772">
    <property type="protein sequence ID" value="CCD17604.1"/>
    <property type="molecule type" value="Genomic_DNA"/>
</dbReference>
<name>F9WJU6_TRYCI</name>
<evidence type="ECO:0000313" key="2">
    <source>
        <dbReference type="EMBL" id="CCD17604.1"/>
    </source>
</evidence>
<feature type="region of interest" description="Disordered" evidence="1">
    <location>
        <begin position="175"/>
        <end position="220"/>
    </location>
</feature>
<dbReference type="VEuPathDB" id="TriTrypDB:TcIL3000_0_24110"/>
<feature type="compositionally biased region" description="Low complexity" evidence="1">
    <location>
        <begin position="175"/>
        <end position="195"/>
    </location>
</feature>
<dbReference type="Proteomes" id="UP000000702">
    <property type="component" value="Unassembled WGS sequence"/>
</dbReference>